<dbReference type="EMBL" id="BPLQ01011983">
    <property type="protein sequence ID" value="GIY61801.1"/>
    <property type="molecule type" value="Genomic_DNA"/>
</dbReference>
<feature type="non-terminal residue" evidence="2">
    <location>
        <position position="20"/>
    </location>
</feature>
<keyword evidence="3" id="KW-1185">Reference proteome</keyword>
<gene>
    <name evidence="2" type="ORF">CDAR_521601</name>
</gene>
<evidence type="ECO:0000313" key="2">
    <source>
        <dbReference type="EMBL" id="GIY61801.1"/>
    </source>
</evidence>
<dbReference type="AlphaFoldDB" id="A0AAV4UVN3"/>
<protein>
    <submittedName>
        <fullName evidence="2">Uncharacterized protein</fullName>
    </submittedName>
</protein>
<name>A0AAV4UVN3_9ARAC</name>
<sequence length="20" mass="2410">MQFQRSEDKPTNELSNRTPM</sequence>
<feature type="compositionally biased region" description="Basic and acidic residues" evidence="1">
    <location>
        <begin position="1"/>
        <end position="11"/>
    </location>
</feature>
<evidence type="ECO:0000313" key="3">
    <source>
        <dbReference type="Proteomes" id="UP001054837"/>
    </source>
</evidence>
<organism evidence="2 3">
    <name type="scientific">Caerostris darwini</name>
    <dbReference type="NCBI Taxonomy" id="1538125"/>
    <lineage>
        <taxon>Eukaryota</taxon>
        <taxon>Metazoa</taxon>
        <taxon>Ecdysozoa</taxon>
        <taxon>Arthropoda</taxon>
        <taxon>Chelicerata</taxon>
        <taxon>Arachnida</taxon>
        <taxon>Araneae</taxon>
        <taxon>Araneomorphae</taxon>
        <taxon>Entelegynae</taxon>
        <taxon>Araneoidea</taxon>
        <taxon>Araneidae</taxon>
        <taxon>Caerostris</taxon>
    </lineage>
</organism>
<comment type="caution">
    <text evidence="2">The sequence shown here is derived from an EMBL/GenBank/DDBJ whole genome shotgun (WGS) entry which is preliminary data.</text>
</comment>
<dbReference type="Proteomes" id="UP001054837">
    <property type="component" value="Unassembled WGS sequence"/>
</dbReference>
<evidence type="ECO:0000256" key="1">
    <source>
        <dbReference type="SAM" id="MobiDB-lite"/>
    </source>
</evidence>
<reference evidence="2 3" key="1">
    <citation type="submission" date="2021-06" db="EMBL/GenBank/DDBJ databases">
        <title>Caerostris darwini draft genome.</title>
        <authorList>
            <person name="Kono N."/>
            <person name="Arakawa K."/>
        </authorList>
    </citation>
    <scope>NUCLEOTIDE SEQUENCE [LARGE SCALE GENOMIC DNA]</scope>
</reference>
<feature type="region of interest" description="Disordered" evidence="1">
    <location>
        <begin position="1"/>
        <end position="20"/>
    </location>
</feature>
<accession>A0AAV4UVN3</accession>
<proteinExistence type="predicted"/>